<evidence type="ECO:0008006" key="4">
    <source>
        <dbReference type="Google" id="ProtNLM"/>
    </source>
</evidence>
<comment type="caution">
    <text evidence="2">The sequence shown here is derived from an EMBL/GenBank/DDBJ whole genome shotgun (WGS) entry which is preliminary data.</text>
</comment>
<sequence>CGVVQPVSLMPGFWTFMYKVSPFTYFVQTLAAILIHDKPVVCTPIELNYFKPPPGFTCEQYAGPFAKVAPGYISVVGDGSECAYCPYKIGDEFLSTVGIKYSYIWRNFGFYWVYVVFNLVAMCALFYLFRMSNYVPFQYTRKAGQYVKMACGKFIRRYNHGNLQHGIEN</sequence>
<dbReference type="AlphaFoldDB" id="A0A9P8Q4G1"/>
<organism evidence="2 3">
    <name type="scientific">Wickerhamomyces pijperi</name>
    <name type="common">Yeast</name>
    <name type="synonym">Pichia pijperi</name>
    <dbReference type="NCBI Taxonomy" id="599730"/>
    <lineage>
        <taxon>Eukaryota</taxon>
        <taxon>Fungi</taxon>
        <taxon>Dikarya</taxon>
        <taxon>Ascomycota</taxon>
        <taxon>Saccharomycotina</taxon>
        <taxon>Saccharomycetes</taxon>
        <taxon>Phaffomycetales</taxon>
        <taxon>Wickerhamomycetaceae</taxon>
        <taxon>Wickerhamomyces</taxon>
    </lineage>
</organism>
<keyword evidence="3" id="KW-1185">Reference proteome</keyword>
<reference evidence="2" key="2">
    <citation type="submission" date="2021-01" db="EMBL/GenBank/DDBJ databases">
        <authorList>
            <person name="Schikora-Tamarit M.A."/>
        </authorList>
    </citation>
    <scope>NUCLEOTIDE SEQUENCE</scope>
    <source>
        <strain evidence="2">CBS2887</strain>
    </source>
</reference>
<evidence type="ECO:0000313" key="3">
    <source>
        <dbReference type="Proteomes" id="UP000774326"/>
    </source>
</evidence>
<dbReference type="OrthoDB" id="245989at2759"/>
<evidence type="ECO:0000256" key="1">
    <source>
        <dbReference type="SAM" id="Phobius"/>
    </source>
</evidence>
<name>A0A9P8Q4G1_WICPI</name>
<feature type="transmembrane region" description="Helical" evidence="1">
    <location>
        <begin position="110"/>
        <end position="129"/>
    </location>
</feature>
<proteinExistence type="predicted"/>
<keyword evidence="1" id="KW-0472">Membrane</keyword>
<protein>
    <recommendedName>
        <fullName evidence="4">CDR ABC transporter domain-containing protein</fullName>
    </recommendedName>
</protein>
<accession>A0A9P8Q4G1</accession>
<keyword evidence="1" id="KW-1133">Transmembrane helix</keyword>
<dbReference type="Proteomes" id="UP000774326">
    <property type="component" value="Unassembled WGS sequence"/>
</dbReference>
<feature type="non-terminal residue" evidence="2">
    <location>
        <position position="1"/>
    </location>
</feature>
<reference evidence="2" key="1">
    <citation type="journal article" date="2021" name="Open Biol.">
        <title>Shared evolutionary footprints suggest mitochondrial oxidative damage underlies multiple complex I losses in fungi.</title>
        <authorList>
            <person name="Schikora-Tamarit M.A."/>
            <person name="Marcet-Houben M."/>
            <person name="Nosek J."/>
            <person name="Gabaldon T."/>
        </authorList>
    </citation>
    <scope>NUCLEOTIDE SEQUENCE</scope>
    <source>
        <strain evidence="2">CBS2887</strain>
    </source>
</reference>
<gene>
    <name evidence="2" type="ORF">WICPIJ_005159</name>
</gene>
<keyword evidence="1" id="KW-0812">Transmembrane</keyword>
<evidence type="ECO:0000313" key="2">
    <source>
        <dbReference type="EMBL" id="KAH3683876.1"/>
    </source>
</evidence>
<dbReference type="EMBL" id="JAEUBG010002889">
    <property type="protein sequence ID" value="KAH3683876.1"/>
    <property type="molecule type" value="Genomic_DNA"/>
</dbReference>